<dbReference type="InterPro" id="IPR012340">
    <property type="entry name" value="NA-bd_OB-fold"/>
</dbReference>
<evidence type="ECO:0000256" key="2">
    <source>
        <dbReference type="ARBA" id="ARBA00022603"/>
    </source>
</evidence>
<dbReference type="Gene3D" id="2.40.50.140">
    <property type="entry name" value="Nucleic acid-binding proteins"/>
    <property type="match status" value="1"/>
</dbReference>
<comment type="catalytic activity">
    <reaction evidence="7">
        <text>a 5'-end diphospho-ribonucleoside in mRNA + GTP + H(+) = a 5'-end (5'-triphosphoguanosine)-ribonucleoside in mRNA + diphosphate</text>
        <dbReference type="Rhea" id="RHEA:67012"/>
        <dbReference type="Rhea" id="RHEA-COMP:17165"/>
        <dbReference type="Rhea" id="RHEA-COMP:17166"/>
        <dbReference type="ChEBI" id="CHEBI:15378"/>
        <dbReference type="ChEBI" id="CHEBI:33019"/>
        <dbReference type="ChEBI" id="CHEBI:37565"/>
        <dbReference type="ChEBI" id="CHEBI:167616"/>
        <dbReference type="ChEBI" id="CHEBI:167617"/>
        <dbReference type="EC" id="2.7.7.50"/>
    </reaction>
    <physiologicalReaction direction="left-to-right" evidence="7">
        <dbReference type="Rhea" id="RHEA:67013"/>
    </physiologicalReaction>
</comment>
<dbReference type="GO" id="GO:0006370">
    <property type="term" value="P:7-methylguanosine mRNA capping"/>
    <property type="evidence" value="ECO:0007669"/>
    <property type="project" value="UniProtKB-UniPathway"/>
</dbReference>
<dbReference type="InterPro" id="IPR004971">
    <property type="entry name" value="mRNA_G-N7_MeTrfase_dom"/>
</dbReference>
<dbReference type="Proteomes" id="UP000202176">
    <property type="component" value="Segment"/>
</dbReference>
<comment type="pathway">
    <text evidence="1">mRNA processing; mRNA capping.</text>
</comment>
<comment type="catalytic activity">
    <reaction evidence="8">
        <text>a 5'-end triphospho-ribonucleoside in mRNA + H2O = a 5'-end diphospho-ribonucleoside in mRNA + phosphate + H(+)</text>
        <dbReference type="Rhea" id="RHEA:67004"/>
        <dbReference type="Rhea" id="RHEA-COMP:17164"/>
        <dbReference type="Rhea" id="RHEA-COMP:17165"/>
        <dbReference type="ChEBI" id="CHEBI:15377"/>
        <dbReference type="ChEBI" id="CHEBI:15378"/>
        <dbReference type="ChEBI" id="CHEBI:43474"/>
        <dbReference type="ChEBI" id="CHEBI:167616"/>
        <dbReference type="ChEBI" id="CHEBI:167618"/>
        <dbReference type="EC" id="3.6.1.74"/>
    </reaction>
    <physiologicalReaction direction="left-to-right" evidence="8">
        <dbReference type="Rhea" id="RHEA:67005"/>
    </physiologicalReaction>
</comment>
<protein>
    <recommendedName>
        <fullName evidence="6">mRNA 5'-phosphatase</fullName>
        <ecNumber evidence="6">3.6.1.74</ecNumber>
    </recommendedName>
</protein>
<dbReference type="GO" id="GO:0004651">
    <property type="term" value="F:polynucleotide 5'-phosphatase activity"/>
    <property type="evidence" value="ECO:0007669"/>
    <property type="project" value="InterPro"/>
</dbReference>
<evidence type="ECO:0000259" key="10">
    <source>
        <dbReference type="PROSITE" id="PS51562"/>
    </source>
</evidence>
<dbReference type="GO" id="GO:0032259">
    <property type="term" value="P:methylation"/>
    <property type="evidence" value="ECO:0007669"/>
    <property type="project" value="UniProtKB-KW"/>
</dbReference>
<dbReference type="InterPro" id="IPR001339">
    <property type="entry name" value="mRNA_cap_enzyme_adenylation"/>
</dbReference>
<dbReference type="PROSITE" id="PS51562">
    <property type="entry name" value="RNA_CAP0_MT"/>
    <property type="match status" value="1"/>
</dbReference>
<feature type="domain" description="MRNA cap 0 methyltransferase" evidence="10">
    <location>
        <begin position="575"/>
        <end position="836"/>
    </location>
</feature>
<dbReference type="SUPFAM" id="SSF50249">
    <property type="entry name" value="Nucleic acid-binding proteins"/>
    <property type="match status" value="1"/>
</dbReference>
<dbReference type="PANTHER" id="PTHR10367:SF17">
    <property type="entry name" value="MRNA-CAPPING ENZYME"/>
    <property type="match status" value="1"/>
</dbReference>
<dbReference type="OrthoDB" id="16561at10239"/>
<name>W5SB45_9VIRU</name>
<evidence type="ECO:0000256" key="3">
    <source>
        <dbReference type="ARBA" id="ARBA00022664"/>
    </source>
</evidence>
<evidence type="ECO:0000256" key="6">
    <source>
        <dbReference type="ARBA" id="ARBA00035028"/>
    </source>
</evidence>
<dbReference type="Gene3D" id="3.40.50.150">
    <property type="entry name" value="Vaccinia Virus protein VP39"/>
    <property type="match status" value="1"/>
</dbReference>
<evidence type="ECO:0000256" key="8">
    <source>
        <dbReference type="ARBA" id="ARBA00047740"/>
    </source>
</evidence>
<keyword evidence="2" id="KW-0489">Methyltransferase</keyword>
<accession>W5SB45</accession>
<sequence>MSSDFKIIPQGQILQIVNAFSSYQEEAEAEIRFGSFVRGSYQPGVSRRTFDRVARIFSGLAPIRTVQDDFILPGPRVPGGGLSPSDRHSVFSSGEEEWTRKTPISTFTSELFPVRVSTSREQKIDPISDFPYTIVRKKNRSSYYLYSRQFRLDLTSVQTIQQRKRDGEQIRYEIELEVLTPQFSHDSLQSACFLILNALLNSEYVPEEITRKSSLSLYTESMKRSVLSFVASVLGGRQGTGIDPASLMQSRNLKLRDLVWGGLVGNPSTSYSVTHKADGVRKLLVFHQTGIWFVSPPEDVILVSPPSKQFEKLNGTILDGELVPRKNRLAGAPTSTYWYLTFDCLSYTGMTSSPRPFDRGVQDQTLVQRMQTCQTVKNLIPEGDLLTIHTKEFKNFTGAEKFFQIMREMFAQQPSLPYRQDGFIFSPNNVPYNPGSDKFPLHERILTQIPDNCKWKPREELTIDFALSWKTSPGRSPVLELLTSDRRDSGERVNSVFRGSRRFPFSGRIDSDNPLLAGLESGTVVEFRIDFNSGEGVLVPTRIRYDKPWPNRREIALDVWQDIHSPLTRETMEGDTLDLVRRYHNRIKSELLSSLPEGSTLLDLGSGRGGDVDKWRHLSQVIAIEPSGENLVELRNRLTNSDIRNVAILQAGAEDTARVSEFVSSTLGGRKVDAVSMMLSMSFFWQSPQFLSQVIETIDRNLRPGGIILFLTVDGDCVQQTFTPFNGLALERLDFGKNSLIYNSASEQNPYPTLTVDLPGTIVEKQTEPLVHLADLMQRFSLTVSRADKEKFLTPDERIFTNLYSYGTGRRRGEISTLLDQSPERVLLQALPVSTQISGEKASGDDTFAPLTSTWFSNLVRVACLDFGSSFFHALLKAFYPLYNQNGSSKLRTELVSMTRRDLSLVSPTHMSRLLNSSSEVDAEVFRFVSETIGIDIVIFDATSSDLLPVLSTAEEGSSRRLIVMCQVQTQLELIALDNGANFQTLFEPSDPFAIASLNFFNS</sequence>
<dbReference type="PANTHER" id="PTHR10367">
    <property type="entry name" value="MRNA-CAPPING ENZYME"/>
    <property type="match status" value="1"/>
</dbReference>
<keyword evidence="4" id="KW-0808">Transferase</keyword>
<dbReference type="SUPFAM" id="SSF55154">
    <property type="entry name" value="CYTH-like phosphatases"/>
    <property type="match status" value="1"/>
</dbReference>
<dbReference type="GO" id="GO:0140818">
    <property type="term" value="F:mRNA 5'-triphosphate monophosphatase activity"/>
    <property type="evidence" value="ECO:0007669"/>
    <property type="project" value="UniProtKB-EC"/>
</dbReference>
<keyword evidence="3" id="KW-0507">mRNA processing</keyword>
<evidence type="ECO:0000256" key="4">
    <source>
        <dbReference type="ARBA" id="ARBA00022679"/>
    </source>
</evidence>
<keyword evidence="12" id="KW-1185">Reference proteome</keyword>
<dbReference type="InterPro" id="IPR033469">
    <property type="entry name" value="CYTH-like_dom_sf"/>
</dbReference>
<dbReference type="InterPro" id="IPR029063">
    <property type="entry name" value="SAM-dependent_MTases_sf"/>
</dbReference>
<dbReference type="GO" id="GO:0005524">
    <property type="term" value="F:ATP binding"/>
    <property type="evidence" value="ECO:0007669"/>
    <property type="project" value="InterPro"/>
</dbReference>
<dbReference type="Pfam" id="PF03291">
    <property type="entry name" value="mRNA_G-N7_MeTrfase"/>
    <property type="match status" value="1"/>
</dbReference>
<dbReference type="KEGG" id="vg:18266481"/>
<evidence type="ECO:0000313" key="12">
    <source>
        <dbReference type="Proteomes" id="UP000202176"/>
    </source>
</evidence>
<organism evidence="11 12">
    <name type="scientific">Pithovirus sibericum</name>
    <dbReference type="NCBI Taxonomy" id="1450746"/>
    <lineage>
        <taxon>Viruses</taxon>
        <taxon>Pithoviruses</taxon>
        <taxon>Orthopithovirinae</taxon>
        <taxon>Alphapithovirus</taxon>
        <taxon>Alphapithovirus sibericum</taxon>
    </lineage>
</organism>
<dbReference type="EMBL" id="KF740664">
    <property type="protein sequence ID" value="AHH02020.1"/>
    <property type="molecule type" value="Genomic_DNA"/>
</dbReference>
<dbReference type="UniPathway" id="UPA00922"/>
<dbReference type="InterPro" id="IPR037009">
    <property type="entry name" value="mRNA_triPase_Cet1_sf"/>
</dbReference>
<dbReference type="RefSeq" id="YP_009001355.1">
    <property type="nucleotide sequence ID" value="NC_023423.1"/>
</dbReference>
<evidence type="ECO:0000256" key="7">
    <source>
        <dbReference type="ARBA" id="ARBA00044624"/>
    </source>
</evidence>
<proteinExistence type="predicted"/>
<dbReference type="InterPro" id="IPR004206">
    <property type="entry name" value="mRNA_triPase_Cet1"/>
</dbReference>
<evidence type="ECO:0000256" key="9">
    <source>
        <dbReference type="SAM" id="MobiDB-lite"/>
    </source>
</evidence>
<dbReference type="CDD" id="cd02440">
    <property type="entry name" value="AdoMet_MTases"/>
    <property type="match status" value="1"/>
</dbReference>
<dbReference type="InterPro" id="IPR051029">
    <property type="entry name" value="mRNA_Capping_Enz/RNA_Phosphat"/>
</dbReference>
<dbReference type="Gene3D" id="3.30.470.30">
    <property type="entry name" value="DNA ligase/mRNA capping enzyme"/>
    <property type="match status" value="1"/>
</dbReference>
<dbReference type="SUPFAM" id="SSF53335">
    <property type="entry name" value="S-adenosyl-L-methionine-dependent methyltransferases"/>
    <property type="match status" value="1"/>
</dbReference>
<dbReference type="GeneID" id="18266481"/>
<dbReference type="GO" id="GO:0004484">
    <property type="term" value="F:mRNA guanylyltransferase activity"/>
    <property type="evidence" value="ECO:0007669"/>
    <property type="project" value="UniProtKB-EC"/>
</dbReference>
<evidence type="ECO:0000256" key="5">
    <source>
        <dbReference type="ARBA" id="ARBA00022801"/>
    </source>
</evidence>
<dbReference type="Gene3D" id="3.20.100.10">
    <property type="entry name" value="mRNA triphosphatase Cet1-like"/>
    <property type="match status" value="1"/>
</dbReference>
<feature type="region of interest" description="Disordered" evidence="9">
    <location>
        <begin position="76"/>
        <end position="95"/>
    </location>
</feature>
<gene>
    <name evidence="11" type="ORF">pv_454</name>
</gene>
<dbReference type="SUPFAM" id="SSF56091">
    <property type="entry name" value="DNA ligase/mRNA capping enzyme, catalytic domain"/>
    <property type="match status" value="1"/>
</dbReference>
<keyword evidence="5" id="KW-0378">Hydrolase</keyword>
<evidence type="ECO:0000256" key="1">
    <source>
        <dbReference type="ARBA" id="ARBA00005129"/>
    </source>
</evidence>
<dbReference type="Pfam" id="PF01331">
    <property type="entry name" value="mRNA_cap_enzyme"/>
    <property type="match status" value="1"/>
</dbReference>
<reference evidence="11 12" key="1">
    <citation type="journal article" date="2014" name="Proc. Natl. Acad. Sci. U.S.A.">
        <title>Thirty-thousand-year-old distant relative of giant icosahedral DNA viruses with a pandoravirus morphology.</title>
        <authorList>
            <person name="Legendre M."/>
            <person name="Bartoli J."/>
            <person name="Shmakova L."/>
            <person name="Jeudy S."/>
            <person name="Labadie K."/>
            <person name="Adrait A."/>
            <person name="Lescot M."/>
            <person name="Poirot O."/>
            <person name="Bertaux L."/>
            <person name="Bruley C."/>
            <person name="Coute Y."/>
            <person name="Rivkina E."/>
            <person name="Abergel C."/>
            <person name="Claverie J.M."/>
        </authorList>
    </citation>
    <scope>NUCLEOTIDE SEQUENCE [LARGE SCALE GENOMIC DNA]</scope>
    <source>
        <strain evidence="11">P1084-T</strain>
    </source>
</reference>
<dbReference type="EC" id="3.6.1.74" evidence="6"/>
<dbReference type="Pfam" id="PF02940">
    <property type="entry name" value="mRNA_triPase"/>
    <property type="match status" value="1"/>
</dbReference>
<dbReference type="GO" id="GO:0008168">
    <property type="term" value="F:methyltransferase activity"/>
    <property type="evidence" value="ECO:0007669"/>
    <property type="project" value="UniProtKB-KW"/>
</dbReference>
<evidence type="ECO:0000313" key="11">
    <source>
        <dbReference type="EMBL" id="AHH02020.1"/>
    </source>
</evidence>